<feature type="transmembrane region" description="Helical" evidence="1">
    <location>
        <begin position="440"/>
        <end position="459"/>
    </location>
</feature>
<dbReference type="KEGG" id="tgr:Tgr7_0759"/>
<keyword evidence="3" id="KW-1185">Reference proteome</keyword>
<evidence type="ECO:0000313" key="3">
    <source>
        <dbReference type="Proteomes" id="UP000002383"/>
    </source>
</evidence>
<dbReference type="eggNOG" id="ENOG503321W">
    <property type="taxonomic scope" value="Bacteria"/>
</dbReference>
<dbReference type="OrthoDB" id="5777749at2"/>
<feature type="transmembrane region" description="Helical" evidence="1">
    <location>
        <begin position="405"/>
        <end position="428"/>
    </location>
</feature>
<dbReference type="Proteomes" id="UP000002383">
    <property type="component" value="Chromosome"/>
</dbReference>
<name>B8GML9_THISH</name>
<accession>B8GML9</accession>
<dbReference type="Gene3D" id="2.120.10.30">
    <property type="entry name" value="TolB, C-terminal domain"/>
    <property type="match status" value="1"/>
</dbReference>
<dbReference type="EMBL" id="CP001339">
    <property type="protein sequence ID" value="ACL71851.1"/>
    <property type="molecule type" value="Genomic_DNA"/>
</dbReference>
<dbReference type="AlphaFoldDB" id="B8GML9"/>
<feature type="transmembrane region" description="Helical" evidence="1">
    <location>
        <begin position="553"/>
        <end position="572"/>
    </location>
</feature>
<sequence>MGDGKRLGFGADSHRNNLLALLLILLVFAALGLRFWAEHHKSLYGGPQQITQLGDALLINNGDALYRISPDGEILSRHDLSQLGYANNLTDLHGLPDGSVLLASSRPATVRQCRLETSDCDTLLDADHLPEGRAYKLLHGPDGTLMIADTSGHRILRAQDLRNPEPTPLDITAGLRFPNQLSWHNGHLWVADTNHHRLSVYQVNEMRGEILGSIEVIGHPDARRTRIWPIAFAFDERGRVWVIVANNLLREADVLAYSMEGRALTRIELPEGADPVFMTHHQGALFITDPTRMTVYQVDMNDLRVSALGGQFGTHLDEHRTQRDHYATLSHIGLWSLAGILVLGLLLASGSLRERLSAQWQATMGTGSKQRPHLSNRIAPLVNADRLSGVSWLEPDPKRMRPLQWALYAGMACILLAPALIIATQVYWAPEDADASPYTFRGLMAMLLVLVAVILPLMWQASLLLKSRIGIRGGLLYLRDHRGRAIQIPAEVAVSSPMHISHGPITVVLFDGRRKSFYDEETTENTLKPIVARTHHLGHINFWLYQLKQRQTAAILATVLPLSGVLALYAILKWL</sequence>
<keyword evidence="1" id="KW-1133">Transmembrane helix</keyword>
<dbReference type="HOGENOM" id="CLU_474010_0_0_6"/>
<dbReference type="SUPFAM" id="SSF63829">
    <property type="entry name" value="Calcium-dependent phosphotriesterase"/>
    <property type="match status" value="1"/>
</dbReference>
<keyword evidence="1" id="KW-0812">Transmembrane</keyword>
<keyword evidence="1" id="KW-0472">Membrane</keyword>
<dbReference type="InterPro" id="IPR011042">
    <property type="entry name" value="6-blade_b-propeller_TolB-like"/>
</dbReference>
<evidence type="ECO:0000313" key="2">
    <source>
        <dbReference type="EMBL" id="ACL71851.1"/>
    </source>
</evidence>
<organism evidence="2 3">
    <name type="scientific">Thioalkalivibrio sulfidiphilus (strain HL-EbGR7)</name>
    <dbReference type="NCBI Taxonomy" id="396588"/>
    <lineage>
        <taxon>Bacteria</taxon>
        <taxon>Pseudomonadati</taxon>
        <taxon>Pseudomonadota</taxon>
        <taxon>Gammaproteobacteria</taxon>
        <taxon>Chromatiales</taxon>
        <taxon>Ectothiorhodospiraceae</taxon>
        <taxon>Thioalkalivibrio</taxon>
    </lineage>
</organism>
<evidence type="ECO:0008006" key="4">
    <source>
        <dbReference type="Google" id="ProtNLM"/>
    </source>
</evidence>
<protein>
    <recommendedName>
        <fullName evidence="4">NHL repeat containing protein</fullName>
    </recommendedName>
</protein>
<feature type="transmembrane region" description="Helical" evidence="1">
    <location>
        <begin position="332"/>
        <end position="352"/>
    </location>
</feature>
<reference evidence="2 3" key="1">
    <citation type="journal article" date="2011" name="Stand. Genomic Sci.">
        <title>Complete genome sequence of 'Thioalkalivibrio sulfidophilus' HL-EbGr7.</title>
        <authorList>
            <person name="Muyzer G."/>
            <person name="Sorokin D.Y."/>
            <person name="Mavromatis K."/>
            <person name="Lapidus A."/>
            <person name="Clum A."/>
            <person name="Ivanova N."/>
            <person name="Pati A."/>
            <person name="d'Haeseleer P."/>
            <person name="Woyke T."/>
            <person name="Kyrpides N.C."/>
        </authorList>
    </citation>
    <scope>NUCLEOTIDE SEQUENCE [LARGE SCALE GENOMIC DNA]</scope>
    <source>
        <strain evidence="2 3">HL-EbGR7</strain>
    </source>
</reference>
<proteinExistence type="predicted"/>
<evidence type="ECO:0000256" key="1">
    <source>
        <dbReference type="SAM" id="Phobius"/>
    </source>
</evidence>
<dbReference type="RefSeq" id="WP_012637339.1">
    <property type="nucleotide sequence ID" value="NC_011901.1"/>
</dbReference>
<gene>
    <name evidence="2" type="ordered locus">Tgr7_0759</name>
</gene>